<dbReference type="RefSeq" id="WP_190014495.1">
    <property type="nucleotide sequence ID" value="NZ_FQZV01000034.1"/>
</dbReference>
<dbReference type="EMBL" id="FQZV01000034">
    <property type="protein sequence ID" value="SHJ66918.1"/>
    <property type="molecule type" value="Genomic_DNA"/>
</dbReference>
<dbReference type="Proteomes" id="UP000184536">
    <property type="component" value="Unassembled WGS sequence"/>
</dbReference>
<reference evidence="2" key="1">
    <citation type="submission" date="2016-11" db="EMBL/GenBank/DDBJ databases">
        <authorList>
            <person name="Varghese N."/>
            <person name="Submissions S."/>
        </authorList>
    </citation>
    <scope>NUCLEOTIDE SEQUENCE [LARGE SCALE GENOMIC DNA]</scope>
    <source>
        <strain evidence="2">DSM 17957</strain>
    </source>
</reference>
<dbReference type="AlphaFoldDB" id="A0A1M6L6Q4"/>
<keyword evidence="2" id="KW-1185">Reference proteome</keyword>
<protein>
    <submittedName>
        <fullName evidence="1">Uncharacterized protein</fullName>
    </submittedName>
</protein>
<accession>A0A1M6L6Q4</accession>
<evidence type="ECO:0000313" key="2">
    <source>
        <dbReference type="Proteomes" id="UP000184536"/>
    </source>
</evidence>
<dbReference type="STRING" id="1121919.SAMN02745975_02603"/>
<gene>
    <name evidence="1" type="ORF">SAMN02745975_02603</name>
</gene>
<sequence>MDASLRHILVSKDKTLKLVDHYHAFTQKDPYPVKFLRQLEELGLLYQFLDHVLQLDEKLFSQWKKAMPNYFHNI</sequence>
<evidence type="ECO:0000313" key="1">
    <source>
        <dbReference type="EMBL" id="SHJ66918.1"/>
    </source>
</evidence>
<proteinExistence type="predicted"/>
<name>A0A1M6L6Q4_9FIRM</name>
<organism evidence="1 2">
    <name type="scientific">Geosporobacter subterraneus DSM 17957</name>
    <dbReference type="NCBI Taxonomy" id="1121919"/>
    <lineage>
        <taxon>Bacteria</taxon>
        <taxon>Bacillati</taxon>
        <taxon>Bacillota</taxon>
        <taxon>Clostridia</taxon>
        <taxon>Peptostreptococcales</taxon>
        <taxon>Thermotaleaceae</taxon>
        <taxon>Geosporobacter</taxon>
    </lineage>
</organism>